<organism evidence="1 2">
    <name type="scientific">Amycolatopsis coloradensis</name>
    <dbReference type="NCBI Taxonomy" id="76021"/>
    <lineage>
        <taxon>Bacteria</taxon>
        <taxon>Bacillati</taxon>
        <taxon>Actinomycetota</taxon>
        <taxon>Actinomycetes</taxon>
        <taxon>Pseudonocardiales</taxon>
        <taxon>Pseudonocardiaceae</taxon>
        <taxon>Amycolatopsis</taxon>
    </lineage>
</organism>
<protein>
    <submittedName>
        <fullName evidence="1">Uncharacterized protein</fullName>
    </submittedName>
</protein>
<name>A0A1R0KHU6_9PSEU</name>
<reference evidence="1 2" key="1">
    <citation type="submission" date="2016-01" db="EMBL/GenBank/DDBJ databases">
        <title>Amycolatopsis coloradensis genome sequencing and assembly.</title>
        <authorList>
            <person name="Mayilraj S."/>
        </authorList>
    </citation>
    <scope>NUCLEOTIDE SEQUENCE [LARGE SCALE GENOMIC DNA]</scope>
    <source>
        <strain evidence="1 2">DSM 44225</strain>
    </source>
</reference>
<dbReference type="Proteomes" id="UP000187486">
    <property type="component" value="Unassembled WGS sequence"/>
</dbReference>
<dbReference type="OrthoDB" id="3618500at2"/>
<evidence type="ECO:0000313" key="2">
    <source>
        <dbReference type="Proteomes" id="UP000187486"/>
    </source>
</evidence>
<keyword evidence="2" id="KW-1185">Reference proteome</keyword>
<evidence type="ECO:0000313" key="1">
    <source>
        <dbReference type="EMBL" id="OLZ45324.1"/>
    </source>
</evidence>
<dbReference type="AlphaFoldDB" id="A0A1R0KHU6"/>
<comment type="caution">
    <text evidence="1">The sequence shown here is derived from an EMBL/GenBank/DDBJ whole genome shotgun (WGS) entry which is preliminary data.</text>
</comment>
<proteinExistence type="predicted"/>
<dbReference type="EMBL" id="MQUQ01000020">
    <property type="protein sequence ID" value="OLZ45324.1"/>
    <property type="molecule type" value="Genomic_DNA"/>
</dbReference>
<gene>
    <name evidence="1" type="ORF">BS329_33355</name>
</gene>
<dbReference type="RefSeq" id="WP_076166162.1">
    <property type="nucleotide sequence ID" value="NZ_JBEZVB010000008.1"/>
</dbReference>
<accession>A0A1R0KHU6</accession>
<sequence length="536" mass="61049">MSSTDWGLRDYYAGDEDPNVRYLVILVEGERLPHAVVRLTGTTEEAFTHNLTWEPSDLLSRLPGEPRWTAREANTGYANGFLVQMVREVGAARHESELSVYKYYAVFKNAADVVDLDKAYMLVRRPEAHREEAYAGHNLWEYTDKLYRLDSGRDWTEEYIAISEAGTRLLRRKIDAGWANLWRHHVVSFADGTPYAVVVVAKNPESRAQPREFTGEGLFRQTELLGKLSASSFQETDFGTALRIMAELVRRRRVDREAPGGYAVFHHPTDVLDPDSAYAIVREPGPEHEVVLPLSSMESARLASRLHVRDAKRHAAAVGEHHYFAVFENIGATTDVNNAYMVIRRTADEPERWEMFLRSGEWLPSGGPRDKHTLAIGEADLDRITGRLAAVEPRYLEFRCRERGPVALVRLTATTEESARDLGWEPSDQLARLPNELTWYVGEVDEIGMVARRFWSARLTRGVAHRNDEIQYFAIFPTQSAAFDLAKAQLVLRRRGDVEEKFVRSVGWIPAERTLTGFDNSRYLAISHEEMERLTG</sequence>